<gene>
    <name evidence="2" type="ORF">LL253_11995</name>
</gene>
<name>A0ABS8H4F6_9SPHN</name>
<keyword evidence="1" id="KW-0732">Signal</keyword>
<keyword evidence="3" id="KW-1185">Reference proteome</keyword>
<dbReference type="InterPro" id="IPR006311">
    <property type="entry name" value="TAT_signal"/>
</dbReference>
<reference evidence="2 3" key="1">
    <citation type="submission" date="2021-10" db="EMBL/GenBank/DDBJ databases">
        <title>The diversity and Nitrogen Metabolism of Culturable Nitrate-Utilizing Bacteria Within the Oxygen Minimum Zone of the Changjiang (Yangtze River)Estuary.</title>
        <authorList>
            <person name="Zhang D."/>
            <person name="Zheng J."/>
            <person name="Liu S."/>
            <person name="He W."/>
        </authorList>
    </citation>
    <scope>NUCLEOTIDE SEQUENCE [LARGE SCALE GENOMIC DNA]</scope>
    <source>
        <strain evidence="2 3">FXH275-2</strain>
    </source>
</reference>
<sequence>MLDRRRFLGAAGALATTALLPRIAYAGPAATEQRFVFIIQRGAADGLHILAPTGDPAFLKQRGVMADTVLGGEVLGESFFTLHPSLKRVGLLAKQKQARFVHASASAYRDRSHFDGQNVLESGGRQPYTEKTGWVGRLLMQLPAMQDRAMAIAPSVPMAMRGSTQVATYAPSALSDASDDIMTRVSALYADDAQLASLWDSARATHELADNLDLDGHRGAAAIGMLAGQMLAQPDGARIMMMESDGWDMHSSQAPRMAMQLKNLDAMIASLADGLGAAWTKTLVIVASEFGRTVAINGTAGTDHGTGGLMMLMGGALDGAGQVDADWPGLNPAALLDGRDLRPTIAAEAVIGASLAAHFSLDPERLMARLYPSQPGLKPFRA</sequence>
<dbReference type="Proteomes" id="UP001198830">
    <property type="component" value="Unassembled WGS sequence"/>
</dbReference>
<dbReference type="Pfam" id="PF07394">
    <property type="entry name" value="DUF1501"/>
    <property type="match status" value="1"/>
</dbReference>
<dbReference type="PANTHER" id="PTHR43737:SF1">
    <property type="entry name" value="DUF1501 DOMAIN-CONTAINING PROTEIN"/>
    <property type="match status" value="1"/>
</dbReference>
<dbReference type="InterPro" id="IPR017850">
    <property type="entry name" value="Alkaline_phosphatase_core_sf"/>
</dbReference>
<feature type="chain" id="PRO_5045286227" evidence="1">
    <location>
        <begin position="27"/>
        <end position="382"/>
    </location>
</feature>
<dbReference type="InterPro" id="IPR010869">
    <property type="entry name" value="DUF1501"/>
</dbReference>
<dbReference type="PANTHER" id="PTHR43737">
    <property type="entry name" value="BLL7424 PROTEIN"/>
    <property type="match status" value="1"/>
</dbReference>
<dbReference type="EMBL" id="JAJGNP010000009">
    <property type="protein sequence ID" value="MCC4233409.1"/>
    <property type="molecule type" value="Genomic_DNA"/>
</dbReference>
<dbReference type="SUPFAM" id="SSF53649">
    <property type="entry name" value="Alkaline phosphatase-like"/>
    <property type="match status" value="1"/>
</dbReference>
<proteinExistence type="predicted"/>
<protein>
    <submittedName>
        <fullName evidence="2">DUF1501 domain-containing protein</fullName>
    </submittedName>
</protein>
<dbReference type="RefSeq" id="WP_228227322.1">
    <property type="nucleotide sequence ID" value="NZ_JAJGNP010000009.1"/>
</dbReference>
<comment type="caution">
    <text evidence="2">The sequence shown here is derived from an EMBL/GenBank/DDBJ whole genome shotgun (WGS) entry which is preliminary data.</text>
</comment>
<evidence type="ECO:0000313" key="3">
    <source>
        <dbReference type="Proteomes" id="UP001198830"/>
    </source>
</evidence>
<evidence type="ECO:0000256" key="1">
    <source>
        <dbReference type="SAM" id="SignalP"/>
    </source>
</evidence>
<feature type="signal peptide" evidence="1">
    <location>
        <begin position="1"/>
        <end position="26"/>
    </location>
</feature>
<dbReference type="PROSITE" id="PS51318">
    <property type="entry name" value="TAT"/>
    <property type="match status" value="1"/>
</dbReference>
<accession>A0ABS8H4F6</accession>
<evidence type="ECO:0000313" key="2">
    <source>
        <dbReference type="EMBL" id="MCC4233409.1"/>
    </source>
</evidence>
<organism evidence="2 3">
    <name type="scientific">Sphingobium soli</name>
    <dbReference type="NCBI Taxonomy" id="1591116"/>
    <lineage>
        <taxon>Bacteria</taxon>
        <taxon>Pseudomonadati</taxon>
        <taxon>Pseudomonadota</taxon>
        <taxon>Alphaproteobacteria</taxon>
        <taxon>Sphingomonadales</taxon>
        <taxon>Sphingomonadaceae</taxon>
        <taxon>Sphingobium</taxon>
    </lineage>
</organism>